<keyword evidence="14" id="KW-1185">Reference proteome</keyword>
<keyword evidence="2" id="KW-0813">Transport</keyword>
<feature type="domain" description="Ionotropic glutamate receptor L-glutamate and glycine-binding" evidence="12">
    <location>
        <begin position="2"/>
        <end position="38"/>
    </location>
</feature>
<evidence type="ECO:0000256" key="7">
    <source>
        <dbReference type="ARBA" id="ARBA00023170"/>
    </source>
</evidence>
<proteinExistence type="predicted"/>
<evidence type="ECO:0000256" key="11">
    <source>
        <dbReference type="SAM" id="Phobius"/>
    </source>
</evidence>
<evidence type="ECO:0000256" key="5">
    <source>
        <dbReference type="ARBA" id="ARBA00023065"/>
    </source>
</evidence>
<dbReference type="GO" id="GO:0015276">
    <property type="term" value="F:ligand-gated monoatomic ion channel activity"/>
    <property type="evidence" value="ECO:0007669"/>
    <property type="project" value="InterPro"/>
</dbReference>
<evidence type="ECO:0000256" key="10">
    <source>
        <dbReference type="ARBA" id="ARBA00023303"/>
    </source>
</evidence>
<protein>
    <recommendedName>
        <fullName evidence="12">Ionotropic glutamate receptor L-glutamate and glycine-binding domain-containing protein</fullName>
    </recommendedName>
</protein>
<keyword evidence="10" id="KW-0407">Ion channel</keyword>
<dbReference type="SUPFAM" id="SSF53850">
    <property type="entry name" value="Periplasmic binding protein-like II"/>
    <property type="match status" value="1"/>
</dbReference>
<accession>A0AAV8VFC1</accession>
<dbReference type="Gene3D" id="3.40.190.10">
    <property type="entry name" value="Periplasmic binding protein-like II"/>
    <property type="match status" value="1"/>
</dbReference>
<evidence type="ECO:0000256" key="3">
    <source>
        <dbReference type="ARBA" id="ARBA00022692"/>
    </source>
</evidence>
<dbReference type="Pfam" id="PF10613">
    <property type="entry name" value="Lig_chan-Glu_bd"/>
    <property type="match status" value="1"/>
</dbReference>
<keyword evidence="9" id="KW-1071">Ligand-gated ion channel</keyword>
<name>A0AAV8VFC1_9CUCU</name>
<reference evidence="13 14" key="1">
    <citation type="journal article" date="2023" name="Insect Mol. Biol.">
        <title>Genome sequencing provides insights into the evolution of gene families encoding plant cell wall-degrading enzymes in longhorned beetles.</title>
        <authorList>
            <person name="Shin N.R."/>
            <person name="Okamura Y."/>
            <person name="Kirsch R."/>
            <person name="Pauchet Y."/>
        </authorList>
    </citation>
    <scope>NUCLEOTIDE SEQUENCE [LARGE SCALE GENOMIC DNA]</scope>
    <source>
        <strain evidence="13">EAD_L_NR</strain>
    </source>
</reference>
<organism evidence="13 14">
    <name type="scientific">Exocentrus adspersus</name>
    <dbReference type="NCBI Taxonomy" id="1586481"/>
    <lineage>
        <taxon>Eukaryota</taxon>
        <taxon>Metazoa</taxon>
        <taxon>Ecdysozoa</taxon>
        <taxon>Arthropoda</taxon>
        <taxon>Hexapoda</taxon>
        <taxon>Insecta</taxon>
        <taxon>Pterygota</taxon>
        <taxon>Neoptera</taxon>
        <taxon>Endopterygota</taxon>
        <taxon>Coleoptera</taxon>
        <taxon>Polyphaga</taxon>
        <taxon>Cucujiformia</taxon>
        <taxon>Chrysomeloidea</taxon>
        <taxon>Cerambycidae</taxon>
        <taxon>Lamiinae</taxon>
        <taxon>Acanthocinini</taxon>
        <taxon>Exocentrus</taxon>
    </lineage>
</organism>
<evidence type="ECO:0000313" key="13">
    <source>
        <dbReference type="EMBL" id="KAJ8912873.1"/>
    </source>
</evidence>
<gene>
    <name evidence="13" type="ORF">NQ315_014484</name>
</gene>
<evidence type="ECO:0000313" key="14">
    <source>
        <dbReference type="Proteomes" id="UP001159042"/>
    </source>
</evidence>
<comment type="subcellular location">
    <subcellularLocation>
        <location evidence="1">Membrane</location>
        <topology evidence="1">Multi-pass membrane protein</topology>
    </subcellularLocation>
</comment>
<keyword evidence="8" id="KW-0325">Glycoprotein</keyword>
<evidence type="ECO:0000256" key="8">
    <source>
        <dbReference type="ARBA" id="ARBA00023180"/>
    </source>
</evidence>
<evidence type="ECO:0000259" key="12">
    <source>
        <dbReference type="Pfam" id="PF10613"/>
    </source>
</evidence>
<feature type="non-terminal residue" evidence="13">
    <location>
        <position position="1"/>
    </location>
</feature>
<evidence type="ECO:0000256" key="6">
    <source>
        <dbReference type="ARBA" id="ARBA00023136"/>
    </source>
</evidence>
<dbReference type="InterPro" id="IPR019594">
    <property type="entry name" value="Glu/Gly-bd"/>
</dbReference>
<keyword evidence="5" id="KW-0406">Ion transport</keyword>
<keyword evidence="4 11" id="KW-1133">Transmembrane helix</keyword>
<dbReference type="PANTHER" id="PTHR18966">
    <property type="entry name" value="IONOTROPIC GLUTAMATE RECEPTOR"/>
    <property type="match status" value="1"/>
</dbReference>
<evidence type="ECO:0000256" key="2">
    <source>
        <dbReference type="ARBA" id="ARBA00022448"/>
    </source>
</evidence>
<dbReference type="AlphaFoldDB" id="A0AAV8VFC1"/>
<comment type="caution">
    <text evidence="13">The sequence shown here is derived from an EMBL/GenBank/DDBJ whole genome shotgun (WGS) entry which is preliminary data.</text>
</comment>
<dbReference type="EMBL" id="JANEYG010000109">
    <property type="protein sequence ID" value="KAJ8912873.1"/>
    <property type="molecule type" value="Genomic_DNA"/>
</dbReference>
<feature type="transmembrane region" description="Helical" evidence="11">
    <location>
        <begin position="55"/>
        <end position="73"/>
    </location>
</feature>
<dbReference type="Proteomes" id="UP001159042">
    <property type="component" value="Unassembled WGS sequence"/>
</dbReference>
<keyword evidence="3 11" id="KW-0812">Transmembrane</keyword>
<dbReference type="InterPro" id="IPR015683">
    <property type="entry name" value="Ionotropic_Glu_rcpt"/>
</dbReference>
<evidence type="ECO:0000256" key="4">
    <source>
        <dbReference type="ARBA" id="ARBA00022989"/>
    </source>
</evidence>
<keyword evidence="7" id="KW-0675">Receptor</keyword>
<evidence type="ECO:0000256" key="9">
    <source>
        <dbReference type="ARBA" id="ARBA00023286"/>
    </source>
</evidence>
<dbReference type="Gene3D" id="1.10.287.70">
    <property type="match status" value="1"/>
</dbReference>
<keyword evidence="6 11" id="KW-0472">Membrane</keyword>
<sequence>NTDLAITAIIMTADREEVVDFVAPYYEQTGISIVIRKPVRKTSLFKFMTVLKLEVWLSIVAALIVTGFMVWFLDKYSPYSARNNKKAYPYPCR</sequence>
<dbReference type="GO" id="GO:0016020">
    <property type="term" value="C:membrane"/>
    <property type="evidence" value="ECO:0007669"/>
    <property type="project" value="UniProtKB-SubCell"/>
</dbReference>
<evidence type="ECO:0000256" key="1">
    <source>
        <dbReference type="ARBA" id="ARBA00004141"/>
    </source>
</evidence>